<dbReference type="Gene3D" id="3.40.33.10">
    <property type="entry name" value="CAP"/>
    <property type="match status" value="1"/>
</dbReference>
<feature type="compositionally biased region" description="Polar residues" evidence="1">
    <location>
        <begin position="190"/>
        <end position="202"/>
    </location>
</feature>
<dbReference type="InterPro" id="IPR002413">
    <property type="entry name" value="V5_allergen-like"/>
</dbReference>
<dbReference type="EMBL" id="DS022304">
    <property type="protein sequence ID" value="OAJ40537.1"/>
    <property type="molecule type" value="Genomic_DNA"/>
</dbReference>
<reference evidence="3 4" key="2">
    <citation type="submission" date="2016-05" db="EMBL/GenBank/DDBJ databases">
        <title>Lineage-specific infection strategies underlie the spectrum of fungal disease in amphibians.</title>
        <authorList>
            <person name="Cuomo C.A."/>
            <person name="Farrer R.A."/>
            <person name="James T."/>
            <person name="Longcore J."/>
            <person name="Birren B."/>
        </authorList>
    </citation>
    <scope>NUCLEOTIDE SEQUENCE [LARGE SCALE GENOMIC DNA]</scope>
    <source>
        <strain evidence="3 4">JEL423</strain>
    </source>
</reference>
<evidence type="ECO:0000256" key="1">
    <source>
        <dbReference type="SAM" id="MobiDB-lite"/>
    </source>
</evidence>
<feature type="domain" description="SCP" evidence="2">
    <location>
        <begin position="205"/>
        <end position="326"/>
    </location>
</feature>
<evidence type="ECO:0000313" key="4">
    <source>
        <dbReference type="Proteomes" id="UP000077115"/>
    </source>
</evidence>
<sequence length="326" mass="36021">MAVACATTFVFATPRSLGPKSGSAHQSAIGKRRGISVQRPSNRGLVHKRNDSSIKKVAKPLSKPVGAVKSSPKRQVQKKPSPKRQVQKKLSPKRQVQKKLSPKRQAQKKLSPKRQVQKKLSPKRQAQKKLSPKRQVQKKLSPKRQVQKKLSPKRQVQKKLSPKRQVRKSPSPRRRQVRKSPSPRRRRIQRVSSNLHTTGNSGMSGFEADCLNTHNQLRAVVGAPSLSWSRSAANAAQTWANHLASTGLFQHSGGAVGGFGESLYRSSHGQSCGVAVRAFFSERVYYHGGPISLQDLNNYGHYTQLVWASTRQVGCAQAGVCWSPSS</sequence>
<proteinExistence type="predicted"/>
<organism evidence="3 4">
    <name type="scientific">Batrachochytrium dendrobatidis (strain JEL423)</name>
    <dbReference type="NCBI Taxonomy" id="403673"/>
    <lineage>
        <taxon>Eukaryota</taxon>
        <taxon>Fungi</taxon>
        <taxon>Fungi incertae sedis</taxon>
        <taxon>Chytridiomycota</taxon>
        <taxon>Chytridiomycota incertae sedis</taxon>
        <taxon>Chytridiomycetes</taxon>
        <taxon>Rhizophydiales</taxon>
        <taxon>Rhizophydiales incertae sedis</taxon>
        <taxon>Batrachochytrium</taxon>
    </lineage>
</organism>
<dbReference type="eggNOG" id="KOG3017">
    <property type="taxonomic scope" value="Eukaryota"/>
</dbReference>
<dbReference type="OrthoDB" id="2128882at2759"/>
<accession>A0A177WK87</accession>
<dbReference type="InterPro" id="IPR014044">
    <property type="entry name" value="CAP_dom"/>
</dbReference>
<dbReference type="AlphaFoldDB" id="A0A177WK87"/>
<dbReference type="InterPro" id="IPR035940">
    <property type="entry name" value="CAP_sf"/>
</dbReference>
<reference evidence="3 4" key="1">
    <citation type="submission" date="2006-10" db="EMBL/GenBank/DDBJ databases">
        <title>The Genome Sequence of Batrachochytrium dendrobatidis JEL423.</title>
        <authorList>
            <consortium name="The Broad Institute Genome Sequencing Platform"/>
            <person name="Birren B."/>
            <person name="Lander E."/>
            <person name="Galagan J."/>
            <person name="Cuomo C."/>
            <person name="Devon K."/>
            <person name="Jaffe D."/>
            <person name="Butler J."/>
            <person name="Alvarez P."/>
            <person name="Gnerre S."/>
            <person name="Grabherr M."/>
            <person name="Kleber M."/>
            <person name="Mauceli E."/>
            <person name="Brockman W."/>
            <person name="Young S."/>
            <person name="LaButti K."/>
            <person name="Sykes S."/>
            <person name="DeCaprio D."/>
            <person name="Crawford M."/>
            <person name="Koehrsen M."/>
            <person name="Engels R."/>
            <person name="Montgomery P."/>
            <person name="Pearson M."/>
            <person name="Howarth C."/>
            <person name="Larson L."/>
            <person name="White J."/>
            <person name="O'Leary S."/>
            <person name="Kodira C."/>
            <person name="Zeng Q."/>
            <person name="Yandava C."/>
            <person name="Alvarado L."/>
            <person name="Longcore J."/>
            <person name="James T."/>
        </authorList>
    </citation>
    <scope>NUCLEOTIDE SEQUENCE [LARGE SCALE GENOMIC DNA]</scope>
    <source>
        <strain evidence="3 4">JEL423</strain>
    </source>
</reference>
<dbReference type="InterPro" id="IPR018244">
    <property type="entry name" value="Allrgn_V5/Tpx1_CS"/>
</dbReference>
<evidence type="ECO:0000259" key="2">
    <source>
        <dbReference type="SMART" id="SM00198"/>
    </source>
</evidence>
<feature type="compositionally biased region" description="Basic residues" evidence="1">
    <location>
        <begin position="71"/>
        <end position="189"/>
    </location>
</feature>
<dbReference type="VEuPathDB" id="FungiDB:BDEG_24256"/>
<dbReference type="SMART" id="SM00198">
    <property type="entry name" value="SCP"/>
    <property type="match status" value="1"/>
</dbReference>
<dbReference type="PRINTS" id="PR00838">
    <property type="entry name" value="V5ALLERGEN"/>
</dbReference>
<evidence type="ECO:0000313" key="3">
    <source>
        <dbReference type="EMBL" id="OAJ40537.1"/>
    </source>
</evidence>
<dbReference type="Pfam" id="PF00188">
    <property type="entry name" value="CAP"/>
    <property type="match status" value="1"/>
</dbReference>
<dbReference type="InterPro" id="IPR001283">
    <property type="entry name" value="CRISP-related"/>
</dbReference>
<name>A0A177WK87_BATDL</name>
<dbReference type="PROSITE" id="PS01009">
    <property type="entry name" value="CRISP_1"/>
    <property type="match status" value="1"/>
</dbReference>
<dbReference type="PRINTS" id="PR00837">
    <property type="entry name" value="V5TPXLIKE"/>
</dbReference>
<feature type="region of interest" description="Disordered" evidence="1">
    <location>
        <begin position="14"/>
        <end position="202"/>
    </location>
</feature>
<dbReference type="GO" id="GO:0005576">
    <property type="term" value="C:extracellular region"/>
    <property type="evidence" value="ECO:0007669"/>
    <property type="project" value="InterPro"/>
</dbReference>
<dbReference type="STRING" id="403673.A0A177WK87"/>
<protein>
    <recommendedName>
        <fullName evidence="2">SCP domain-containing protein</fullName>
    </recommendedName>
</protein>
<dbReference type="SUPFAM" id="SSF55797">
    <property type="entry name" value="PR-1-like"/>
    <property type="match status" value="1"/>
</dbReference>
<dbReference type="Proteomes" id="UP000077115">
    <property type="component" value="Unassembled WGS sequence"/>
</dbReference>
<gene>
    <name evidence="3" type="ORF">BDEG_24256</name>
</gene>
<dbReference type="PANTHER" id="PTHR10334">
    <property type="entry name" value="CYSTEINE-RICH SECRETORY PROTEIN-RELATED"/>
    <property type="match status" value="1"/>
</dbReference>